<name>A0A5D4GZU6_9SPHI</name>
<dbReference type="GO" id="GO:0003676">
    <property type="term" value="F:nucleic acid binding"/>
    <property type="evidence" value="ECO:0007669"/>
    <property type="project" value="InterPro"/>
</dbReference>
<dbReference type="InterPro" id="IPR029063">
    <property type="entry name" value="SAM-dependent_MTases_sf"/>
</dbReference>
<dbReference type="PANTHER" id="PTHR43542">
    <property type="entry name" value="METHYLTRANSFERASE"/>
    <property type="match status" value="1"/>
</dbReference>
<dbReference type="AlphaFoldDB" id="A0A5D4GZU6"/>
<organism evidence="3 4">
    <name type="scientific">Sphingobacterium phlebotomi</name>
    <dbReference type="NCBI Taxonomy" id="2605433"/>
    <lineage>
        <taxon>Bacteria</taxon>
        <taxon>Pseudomonadati</taxon>
        <taxon>Bacteroidota</taxon>
        <taxon>Sphingobacteriia</taxon>
        <taxon>Sphingobacteriales</taxon>
        <taxon>Sphingobacteriaceae</taxon>
        <taxon>Sphingobacterium</taxon>
    </lineage>
</organism>
<dbReference type="NCBIfam" id="TIGR00095">
    <property type="entry name" value="16S rRNA (guanine(966)-N(2))-methyltransferase RsmD"/>
    <property type="match status" value="1"/>
</dbReference>
<comment type="caution">
    <text evidence="3">The sequence shown here is derived from an EMBL/GenBank/DDBJ whole genome shotgun (WGS) entry which is preliminary data.</text>
</comment>
<dbReference type="EMBL" id="VTAV01000016">
    <property type="protein sequence ID" value="TYR33349.1"/>
    <property type="molecule type" value="Genomic_DNA"/>
</dbReference>
<evidence type="ECO:0000313" key="4">
    <source>
        <dbReference type="Proteomes" id="UP000322362"/>
    </source>
</evidence>
<dbReference type="CDD" id="cd02440">
    <property type="entry name" value="AdoMet_MTases"/>
    <property type="match status" value="1"/>
</dbReference>
<dbReference type="Gene3D" id="3.40.50.150">
    <property type="entry name" value="Vaccinia Virus protein VP39"/>
    <property type="match status" value="1"/>
</dbReference>
<evidence type="ECO:0000256" key="1">
    <source>
        <dbReference type="ARBA" id="ARBA00022603"/>
    </source>
</evidence>
<dbReference type="Pfam" id="PF03602">
    <property type="entry name" value="Cons_hypoth95"/>
    <property type="match status" value="1"/>
</dbReference>
<proteinExistence type="predicted"/>
<dbReference type="SUPFAM" id="SSF53335">
    <property type="entry name" value="S-adenosyl-L-methionine-dependent methyltransferases"/>
    <property type="match status" value="1"/>
</dbReference>
<evidence type="ECO:0000256" key="2">
    <source>
        <dbReference type="ARBA" id="ARBA00022679"/>
    </source>
</evidence>
<accession>A0A5D4GZU6</accession>
<reference evidence="3 4" key="1">
    <citation type="submission" date="2019-08" db="EMBL/GenBank/DDBJ databases">
        <title>Phlebobacter frassis gen. nov. sp. nov., a new member of family Sphingobacteriaceae isolated from sand fly rearing media.</title>
        <authorList>
            <person name="Kakumanu M.L."/>
            <person name="Marayati B.F."/>
            <person name="Wada-Katsumata A."/>
            <person name="Wasserberg G."/>
            <person name="Schal C."/>
            <person name="Apperson C.S."/>
            <person name="Ponnusamy L."/>
        </authorList>
    </citation>
    <scope>NUCLEOTIDE SEQUENCE [LARGE SCALE GENOMIC DNA]</scope>
    <source>
        <strain evidence="3 4">SSI9</strain>
    </source>
</reference>
<keyword evidence="2 3" id="KW-0808">Transferase</keyword>
<protein>
    <submittedName>
        <fullName evidence="3">16S rRNA (Guanine(966)-N(2))-methyltransferase RsmD</fullName>
        <ecNumber evidence="3">2.1.1.171</ecNumber>
    </submittedName>
</protein>
<dbReference type="InterPro" id="IPR002052">
    <property type="entry name" value="DNA_methylase_N6_adenine_CS"/>
</dbReference>
<gene>
    <name evidence="3" type="primary">rsmD</name>
    <name evidence="3" type="ORF">FXV77_18005</name>
</gene>
<evidence type="ECO:0000313" key="3">
    <source>
        <dbReference type="EMBL" id="TYR33349.1"/>
    </source>
</evidence>
<keyword evidence="4" id="KW-1185">Reference proteome</keyword>
<dbReference type="PROSITE" id="PS00092">
    <property type="entry name" value="N6_MTASE"/>
    <property type="match status" value="1"/>
</dbReference>
<dbReference type="PIRSF" id="PIRSF004553">
    <property type="entry name" value="CHP00095"/>
    <property type="match status" value="1"/>
</dbReference>
<sequence>MRIIAGQYGGLRLSPPSNLPVRPTTDIAKEALFNILDNRIALNECDCLDLFAGTGNISFELASRGAILVEAVDIHFKCLQFINDTAKKLKIDIIHTRKADVLKFIIACKNQYDFIFADPPYDLPSLPQLANLILEKGLLKPGGMMVIEHPSTRKMDDSPFYIETRKYGYSSFSFYQRKP</sequence>
<dbReference type="EC" id="2.1.1.171" evidence="3"/>
<dbReference type="GO" id="GO:0052913">
    <property type="term" value="F:16S rRNA (guanine(966)-N(2))-methyltransferase activity"/>
    <property type="evidence" value="ECO:0007669"/>
    <property type="project" value="UniProtKB-EC"/>
</dbReference>
<keyword evidence="1 3" id="KW-0489">Methyltransferase</keyword>
<dbReference type="Proteomes" id="UP000322362">
    <property type="component" value="Unassembled WGS sequence"/>
</dbReference>
<dbReference type="RefSeq" id="WP_148920626.1">
    <property type="nucleotide sequence ID" value="NZ_VTAV01000016.1"/>
</dbReference>
<dbReference type="PANTHER" id="PTHR43542:SF1">
    <property type="entry name" value="METHYLTRANSFERASE"/>
    <property type="match status" value="1"/>
</dbReference>
<dbReference type="InterPro" id="IPR004398">
    <property type="entry name" value="RNA_MeTrfase_RsmD"/>
</dbReference>